<sequence length="208" mass="24444">MANYRKAYLCICDGQQETMYLNHVAKLIKDFPRKVVKFNTFEDSPHRLEKRYENYDSAAVFDFDHNEVEFKRNIEICDSLNKKLKPSKRKEGRHIYHAYSSVNFDLWLILHKEDYNKSVSRNDVYISDVRRIFGLNQTDNIKNEEVINKILSQVTLEDVKSAIRRAKTIRKSKVIADGTKIGNTTIYSNPDFSIHEFLREVLEDSGDL</sequence>
<dbReference type="RefSeq" id="WP_162370623.1">
    <property type="nucleotide sequence ID" value="NZ_JAAEEH010000023.1"/>
</dbReference>
<protein>
    <submittedName>
        <fullName evidence="1">RloB domain-containing protein</fullName>
    </submittedName>
</protein>
<dbReference type="EMBL" id="JAAEEH010000023">
    <property type="protein sequence ID" value="NDL67896.1"/>
    <property type="molecule type" value="Genomic_DNA"/>
</dbReference>
<gene>
    <name evidence="1" type="ORF">GXN74_09105</name>
</gene>
<dbReference type="Pfam" id="PF13707">
    <property type="entry name" value="RloB"/>
    <property type="match status" value="1"/>
</dbReference>
<proteinExistence type="predicted"/>
<name>A0A7X5HWH8_9FIRM</name>
<accession>A0A7X5HWH8</accession>
<organism evidence="1 2">
    <name type="scientific">Anaerotalea alkaliphila</name>
    <dbReference type="NCBI Taxonomy" id="2662126"/>
    <lineage>
        <taxon>Bacteria</taxon>
        <taxon>Bacillati</taxon>
        <taxon>Bacillota</taxon>
        <taxon>Clostridia</taxon>
        <taxon>Eubacteriales</taxon>
        <taxon>Anaerotalea</taxon>
    </lineage>
</organism>
<dbReference type="AlphaFoldDB" id="A0A7X5HWH8"/>
<comment type="caution">
    <text evidence="1">The sequence shown here is derived from an EMBL/GenBank/DDBJ whole genome shotgun (WGS) entry which is preliminary data.</text>
</comment>
<reference evidence="1 2" key="1">
    <citation type="submission" date="2020-01" db="EMBL/GenBank/DDBJ databases">
        <title>Anaeroalcalibacter tamaniensis gen. nov., sp. nov., moderately halophilic strictly anaerobic fermenter bacterium from mud volcano of Taman peninsula.</title>
        <authorList>
            <person name="Frolova A."/>
            <person name="Merkel A.Y."/>
            <person name="Slobodkin A.I."/>
        </authorList>
    </citation>
    <scope>NUCLEOTIDE SEQUENCE [LARGE SCALE GENOMIC DNA]</scope>
    <source>
        <strain evidence="1 2">F-3ap</strain>
    </source>
</reference>
<evidence type="ECO:0000313" key="1">
    <source>
        <dbReference type="EMBL" id="NDL67896.1"/>
    </source>
</evidence>
<evidence type="ECO:0000313" key="2">
    <source>
        <dbReference type="Proteomes" id="UP000461585"/>
    </source>
</evidence>
<keyword evidence="2" id="KW-1185">Reference proteome</keyword>
<dbReference type="Proteomes" id="UP000461585">
    <property type="component" value="Unassembled WGS sequence"/>
</dbReference>
<dbReference type="InterPro" id="IPR025591">
    <property type="entry name" value="RloB"/>
</dbReference>